<keyword evidence="4" id="KW-1185">Reference proteome</keyword>
<sequence>MRQARAQAWLDFWNGETFIYASDRHKRLHYEIVARDIAMQIPGPAARVLDYGCGEALSAPRMAAGCARLLLYDAAPNVRRRLERRFAAEPRIEIVQGGALEAVEDASLDLVAANSLIQYVPPEETSRLLALWRSKLKPEGRLLLSDIPTTAAGAALGDVMALLEFSWRGGFVAAALASLARLYFSDYRRLRKELGFSAYEPGVLEERLRRSGFEPVRLPRNIGHNQRRFSLLASKIQSSAIAETSRP</sequence>
<dbReference type="Gene3D" id="3.40.50.150">
    <property type="entry name" value="Vaccinia Virus protein VP39"/>
    <property type="match status" value="1"/>
</dbReference>
<dbReference type="GO" id="GO:0032259">
    <property type="term" value="P:methylation"/>
    <property type="evidence" value="ECO:0007669"/>
    <property type="project" value="UniProtKB-KW"/>
</dbReference>
<dbReference type="InterPro" id="IPR041698">
    <property type="entry name" value="Methyltransf_25"/>
</dbReference>
<evidence type="ECO:0000313" key="3">
    <source>
        <dbReference type="EMBL" id="QGM47406.1"/>
    </source>
</evidence>
<keyword evidence="3" id="KW-0489">Methyltransferase</keyword>
<dbReference type="GO" id="GO:0008168">
    <property type="term" value="F:methyltransferase activity"/>
    <property type="evidence" value="ECO:0007669"/>
    <property type="project" value="UniProtKB-KW"/>
</dbReference>
<feature type="domain" description="Methyltransferase" evidence="2">
    <location>
        <begin position="48"/>
        <end position="140"/>
    </location>
</feature>
<proteinExistence type="predicted"/>
<dbReference type="OrthoDB" id="7334795at2"/>
<dbReference type="AlphaFoldDB" id="A0A6B8KGD6"/>
<gene>
    <name evidence="3" type="ORF">H2LOC_017885</name>
</gene>
<dbReference type="RefSeq" id="WP_136497354.1">
    <property type="nucleotide sequence ID" value="NZ_CP046052.1"/>
</dbReference>
<dbReference type="EMBL" id="CP046052">
    <property type="protein sequence ID" value="QGM47406.1"/>
    <property type="molecule type" value="Genomic_DNA"/>
</dbReference>
<evidence type="ECO:0000313" key="4">
    <source>
        <dbReference type="Proteomes" id="UP000309061"/>
    </source>
</evidence>
<name>A0A6B8KGD6_9HYPH</name>
<keyword evidence="1 3" id="KW-0808">Transferase</keyword>
<accession>A0A6B8KGD6</accession>
<organism evidence="3 4">
    <name type="scientific">Methylocystis heyeri</name>
    <dbReference type="NCBI Taxonomy" id="391905"/>
    <lineage>
        <taxon>Bacteria</taxon>
        <taxon>Pseudomonadati</taxon>
        <taxon>Pseudomonadota</taxon>
        <taxon>Alphaproteobacteria</taxon>
        <taxon>Hyphomicrobiales</taxon>
        <taxon>Methylocystaceae</taxon>
        <taxon>Methylocystis</taxon>
    </lineage>
</organism>
<dbReference type="Pfam" id="PF13649">
    <property type="entry name" value="Methyltransf_25"/>
    <property type="match status" value="1"/>
</dbReference>
<reference evidence="3 4" key="1">
    <citation type="submission" date="2019-11" db="EMBL/GenBank/DDBJ databases">
        <title>The genome sequence of Methylocystis heyeri.</title>
        <authorList>
            <person name="Oshkin I.Y."/>
            <person name="Miroshnikov K."/>
            <person name="Dedysh S.N."/>
        </authorList>
    </citation>
    <scope>NUCLEOTIDE SEQUENCE [LARGE SCALE GENOMIC DNA]</scope>
    <source>
        <strain evidence="3 4">H2</strain>
    </source>
</reference>
<dbReference type="KEGG" id="mhey:H2LOC_017885"/>
<dbReference type="CDD" id="cd02440">
    <property type="entry name" value="AdoMet_MTases"/>
    <property type="match status" value="1"/>
</dbReference>
<evidence type="ECO:0000256" key="1">
    <source>
        <dbReference type="ARBA" id="ARBA00022679"/>
    </source>
</evidence>
<dbReference type="Proteomes" id="UP000309061">
    <property type="component" value="Chromosome"/>
</dbReference>
<dbReference type="PANTHER" id="PTHR43861">
    <property type="entry name" value="TRANS-ACONITATE 2-METHYLTRANSFERASE-RELATED"/>
    <property type="match status" value="1"/>
</dbReference>
<dbReference type="InterPro" id="IPR029063">
    <property type="entry name" value="SAM-dependent_MTases_sf"/>
</dbReference>
<dbReference type="SUPFAM" id="SSF53335">
    <property type="entry name" value="S-adenosyl-L-methionine-dependent methyltransferases"/>
    <property type="match status" value="1"/>
</dbReference>
<protein>
    <submittedName>
        <fullName evidence="3">Methyltransferase domain-containing protein</fullName>
    </submittedName>
</protein>
<evidence type="ECO:0000259" key="2">
    <source>
        <dbReference type="Pfam" id="PF13649"/>
    </source>
</evidence>